<dbReference type="Pfam" id="PF02498">
    <property type="entry name" value="Bro-N"/>
    <property type="match status" value="1"/>
</dbReference>
<dbReference type="PROSITE" id="PS51750">
    <property type="entry name" value="BRO_N"/>
    <property type="match status" value="1"/>
</dbReference>
<dbReference type="SMART" id="SM01040">
    <property type="entry name" value="Bro-N"/>
    <property type="match status" value="1"/>
</dbReference>
<dbReference type="AlphaFoldDB" id="A0A6P1ZLB0"/>
<dbReference type="PANTHER" id="PTHR36180:SF2">
    <property type="entry name" value="BRO FAMILY PROTEIN"/>
    <property type="match status" value="1"/>
</dbReference>
<dbReference type="RefSeq" id="WP_144233620.1">
    <property type="nucleotide sequence ID" value="NZ_QMIF01000001.1"/>
</dbReference>
<dbReference type="EMBL" id="QMIF01000001">
    <property type="protein sequence ID" value="TVM36586.1"/>
    <property type="molecule type" value="Genomic_DNA"/>
</dbReference>
<protein>
    <recommendedName>
        <fullName evidence="1">Bro-N domain-containing protein</fullName>
    </recommendedName>
</protein>
<dbReference type="InterPro" id="IPR003497">
    <property type="entry name" value="BRO_N_domain"/>
</dbReference>
<evidence type="ECO:0000313" key="3">
    <source>
        <dbReference type="Proteomes" id="UP000434052"/>
    </source>
</evidence>
<sequence length="197" mass="22037">MIHHFPDFNDTTTITAIKDEAGEPWFVAKEVAKILGYRDAEHATRGLDEDEKGTTIVGTPGGPQTVTIINESGLYSTILRSRVEEARAFKKWVTSEVLPTIRKTGGYVHASLEMSDAEIMARAMKVANYTLERVQKERDKALKANLELARRNVKLFHQTEAMTGPTEFFHELMDTTGSYTFTDVAAMFCAKSLFLGQ</sequence>
<evidence type="ECO:0000313" key="2">
    <source>
        <dbReference type="EMBL" id="TVM36586.1"/>
    </source>
</evidence>
<reference evidence="2 3" key="1">
    <citation type="submission" date="2018-06" db="EMBL/GenBank/DDBJ databases">
        <title>Complete genome of Desulfovibrio marinus P48SEP.</title>
        <authorList>
            <person name="Crispim J.S."/>
            <person name="Vidigal P.M.P."/>
            <person name="Silva L.C.F."/>
            <person name="Araujo L.C."/>
            <person name="Laguardia C.N."/>
            <person name="Dias R.S."/>
            <person name="Sousa M.P."/>
            <person name="Paula S.O."/>
            <person name="Silva C."/>
        </authorList>
    </citation>
    <scope>NUCLEOTIDE SEQUENCE [LARGE SCALE GENOMIC DNA]</scope>
    <source>
        <strain evidence="2 3">P48SEP</strain>
    </source>
</reference>
<comment type="caution">
    <text evidence="2">The sequence shown here is derived from an EMBL/GenBank/DDBJ whole genome shotgun (WGS) entry which is preliminary data.</text>
</comment>
<gene>
    <name evidence="2" type="ORF">DQK91_01275</name>
</gene>
<evidence type="ECO:0000259" key="1">
    <source>
        <dbReference type="PROSITE" id="PS51750"/>
    </source>
</evidence>
<accession>A0A6P1ZLB0</accession>
<dbReference type="Proteomes" id="UP000434052">
    <property type="component" value="Unassembled WGS sequence"/>
</dbReference>
<proteinExistence type="predicted"/>
<name>A0A6P1ZLB0_9BACT</name>
<dbReference type="OrthoDB" id="9808959at2"/>
<dbReference type="PANTHER" id="PTHR36180">
    <property type="entry name" value="DNA-BINDING PROTEIN-RELATED-RELATED"/>
    <property type="match status" value="1"/>
</dbReference>
<feature type="domain" description="Bro-N" evidence="1">
    <location>
        <begin position="1"/>
        <end position="105"/>
    </location>
</feature>
<organism evidence="2 3">
    <name type="scientific">Oceanidesulfovibrio marinus</name>
    <dbReference type="NCBI Taxonomy" id="370038"/>
    <lineage>
        <taxon>Bacteria</taxon>
        <taxon>Pseudomonadati</taxon>
        <taxon>Thermodesulfobacteriota</taxon>
        <taxon>Desulfovibrionia</taxon>
        <taxon>Desulfovibrionales</taxon>
        <taxon>Desulfovibrionaceae</taxon>
        <taxon>Oceanidesulfovibrio</taxon>
    </lineage>
</organism>